<keyword evidence="3" id="KW-1185">Reference proteome</keyword>
<gene>
    <name evidence="2" type="ORF">HGRIS_001541</name>
</gene>
<dbReference type="Proteomes" id="UP001556367">
    <property type="component" value="Unassembled WGS sequence"/>
</dbReference>
<feature type="region of interest" description="Disordered" evidence="1">
    <location>
        <begin position="1"/>
        <end position="33"/>
    </location>
</feature>
<evidence type="ECO:0000256" key="1">
    <source>
        <dbReference type="SAM" id="MobiDB-lite"/>
    </source>
</evidence>
<dbReference type="EMBL" id="JASNQZ010000005">
    <property type="protein sequence ID" value="KAL0957764.1"/>
    <property type="molecule type" value="Genomic_DNA"/>
</dbReference>
<organism evidence="2 3">
    <name type="scientific">Hohenbuehelia grisea</name>
    <dbReference type="NCBI Taxonomy" id="104357"/>
    <lineage>
        <taxon>Eukaryota</taxon>
        <taxon>Fungi</taxon>
        <taxon>Dikarya</taxon>
        <taxon>Basidiomycota</taxon>
        <taxon>Agaricomycotina</taxon>
        <taxon>Agaricomycetes</taxon>
        <taxon>Agaricomycetidae</taxon>
        <taxon>Agaricales</taxon>
        <taxon>Pleurotineae</taxon>
        <taxon>Pleurotaceae</taxon>
        <taxon>Hohenbuehelia</taxon>
    </lineage>
</organism>
<protein>
    <submittedName>
        <fullName evidence="2">Uncharacterized protein</fullName>
    </submittedName>
</protein>
<feature type="region of interest" description="Disordered" evidence="1">
    <location>
        <begin position="149"/>
        <end position="169"/>
    </location>
</feature>
<name>A0ABR3JPL6_9AGAR</name>
<proteinExistence type="predicted"/>
<comment type="caution">
    <text evidence="2">The sequence shown here is derived from an EMBL/GenBank/DDBJ whole genome shotgun (WGS) entry which is preliminary data.</text>
</comment>
<sequence length="182" mass="21058">MKRKNSEANKENADISTLPASKRTNKKSSIPPINWAGNKMELTWKLLTLIEKPDNRKIVIARLKKQKIQGERKTHAYRRIAEELLPAECKIDHSSMADRVKGKMDWFVETYKHHNKRLRVTGGGIGDDHDQDKENNRKVHMDFYIPASGPSADTKHCPRKSLPDVQHPGLRLRYRTARDEIE</sequence>
<feature type="compositionally biased region" description="Basic and acidic residues" evidence="1">
    <location>
        <begin position="1"/>
        <end position="13"/>
    </location>
</feature>
<evidence type="ECO:0000313" key="3">
    <source>
        <dbReference type="Proteomes" id="UP001556367"/>
    </source>
</evidence>
<reference evidence="3" key="1">
    <citation type="submission" date="2024-06" db="EMBL/GenBank/DDBJ databases">
        <title>Multi-omics analyses provide insights into the biosynthesis of the anticancer antibiotic pleurotin in Hohenbuehelia grisea.</title>
        <authorList>
            <person name="Weaver J.A."/>
            <person name="Alberti F."/>
        </authorList>
    </citation>
    <scope>NUCLEOTIDE SEQUENCE [LARGE SCALE GENOMIC DNA]</scope>
    <source>
        <strain evidence="3">T-177</strain>
    </source>
</reference>
<evidence type="ECO:0000313" key="2">
    <source>
        <dbReference type="EMBL" id="KAL0957764.1"/>
    </source>
</evidence>
<accession>A0ABR3JPL6</accession>